<dbReference type="EMBL" id="AWUE01023699">
    <property type="protein sequence ID" value="OMO52991.1"/>
    <property type="molecule type" value="Genomic_DNA"/>
</dbReference>
<protein>
    <recommendedName>
        <fullName evidence="2">DUF4283 domain-containing protein</fullName>
    </recommendedName>
</protein>
<comment type="caution">
    <text evidence="3">The sequence shown here is derived from an EMBL/GenBank/DDBJ whole genome shotgun (WGS) entry which is preliminary data.</text>
</comment>
<organism evidence="3 4">
    <name type="scientific">Corchorus olitorius</name>
    <dbReference type="NCBI Taxonomy" id="93759"/>
    <lineage>
        <taxon>Eukaryota</taxon>
        <taxon>Viridiplantae</taxon>
        <taxon>Streptophyta</taxon>
        <taxon>Embryophyta</taxon>
        <taxon>Tracheophyta</taxon>
        <taxon>Spermatophyta</taxon>
        <taxon>Magnoliopsida</taxon>
        <taxon>eudicotyledons</taxon>
        <taxon>Gunneridae</taxon>
        <taxon>Pentapetalae</taxon>
        <taxon>rosids</taxon>
        <taxon>malvids</taxon>
        <taxon>Malvales</taxon>
        <taxon>Malvaceae</taxon>
        <taxon>Grewioideae</taxon>
        <taxon>Apeibeae</taxon>
        <taxon>Corchorus</taxon>
    </lineage>
</organism>
<gene>
    <name evidence="3" type="ORF">COLO4_36889</name>
</gene>
<accession>A0A1R3G4I5</accession>
<feature type="region of interest" description="Disordered" evidence="1">
    <location>
        <begin position="553"/>
        <end position="658"/>
    </location>
</feature>
<reference evidence="4" key="1">
    <citation type="submission" date="2013-09" db="EMBL/GenBank/DDBJ databases">
        <title>Corchorus olitorius genome sequencing.</title>
        <authorList>
            <person name="Alam M."/>
            <person name="Haque M.S."/>
            <person name="Islam M.S."/>
            <person name="Emdad E.M."/>
            <person name="Islam M.M."/>
            <person name="Ahmed B."/>
            <person name="Halim A."/>
            <person name="Hossen Q.M.M."/>
            <person name="Hossain M.Z."/>
            <person name="Ahmed R."/>
            <person name="Khan M.M."/>
            <person name="Islam R."/>
            <person name="Rashid M.M."/>
            <person name="Khan S.A."/>
            <person name="Rahman M.S."/>
            <person name="Alam M."/>
            <person name="Yahiya A.S."/>
            <person name="Khan M.S."/>
            <person name="Azam M.S."/>
            <person name="Haque T."/>
            <person name="Lashkar M.Z.H."/>
            <person name="Akhand A.I."/>
            <person name="Morshed G."/>
            <person name="Roy S."/>
            <person name="Uddin K.S."/>
            <person name="Rabeya T."/>
            <person name="Hossain A.S."/>
            <person name="Chowdhury A."/>
            <person name="Snigdha A.R."/>
            <person name="Mortoza M.S."/>
            <person name="Matin S.A."/>
            <person name="Hoque S.M.E."/>
            <person name="Islam M.K."/>
            <person name="Roy D.K."/>
            <person name="Haider R."/>
            <person name="Moosa M.M."/>
            <person name="Elias S.M."/>
            <person name="Hasan A.M."/>
            <person name="Jahan S."/>
            <person name="Shafiuddin M."/>
            <person name="Mahmood N."/>
            <person name="Shommy N.S."/>
        </authorList>
    </citation>
    <scope>NUCLEOTIDE SEQUENCE [LARGE SCALE GENOMIC DNA]</scope>
    <source>
        <strain evidence="4">cv. O-4</strain>
    </source>
</reference>
<sequence>MEKWNRSFSPYPRRKPYIKYISYQHSNPLIQIQLLSIQSLVPAKMSQPPNTVLDRECSWIDSDSATEESSENNNRDIQELHPPPQPLQRTRISHHIRTTRQEMSARRAIEANSCVIGLLLDFRRFSTQAVQDLVDREWEATGDVTVIGRDEDRFLIYLSNEEDRRLALERSPWNIEGALFATTSWVPSTTIRETRIETIQIRMQIWGLPFEYQYADMAQRLAQSAGEVVKIDWEYVRPRNIRFMRVRDPRNAQFSNHMKAFLHRAGRRNNRLNPGNRHMRRAEQLWEHNLLQEGPYSPSQGSPNPFRAGPSGASLERSPQWRSLVSTEAQNAQEEDGNELTNHNGLEEEHTEVAQQSQEQVHAQMESLMLRDRQNSQNRLQADDRLTGTEELNLSEPTEIEPTEAYTVIHSTDKHLANTFEALPSLEVEIPSLTEAQFVAPIQTLPLNLEAEPFVYQQPTFGPLTDPRAEFEISADRLKQLEQRRERGQFQNLSDLEDLQYSLNREQARFEEQEMNAEKLASISLDSGEEVNPRSPSFICSINEEDMVTAFLRDTPSPEPETSPIVEDRDTGKQASESAKQAEDGDSSSQGKTQKRKRLEDEIVVDEKDDQLMNCEDGRRIRRRSTPEDTEDLMEYSPEFTNVEGSRQAAPKQPPTNQ</sequence>
<dbReference type="Pfam" id="PF14111">
    <property type="entry name" value="DUF4283"/>
    <property type="match status" value="1"/>
</dbReference>
<dbReference type="InterPro" id="IPR025558">
    <property type="entry name" value="DUF4283"/>
</dbReference>
<evidence type="ECO:0000259" key="2">
    <source>
        <dbReference type="Pfam" id="PF14111"/>
    </source>
</evidence>
<keyword evidence="4" id="KW-1185">Reference proteome</keyword>
<dbReference type="PANTHER" id="PTHR31286">
    <property type="entry name" value="GLYCINE-RICH CELL WALL STRUCTURAL PROTEIN 1.8-LIKE"/>
    <property type="match status" value="1"/>
</dbReference>
<feature type="region of interest" description="Disordered" evidence="1">
    <location>
        <begin position="63"/>
        <end position="88"/>
    </location>
</feature>
<evidence type="ECO:0000313" key="4">
    <source>
        <dbReference type="Proteomes" id="UP000187203"/>
    </source>
</evidence>
<feature type="compositionally biased region" description="Polar residues" evidence="1">
    <location>
        <begin position="320"/>
        <end position="332"/>
    </location>
</feature>
<dbReference type="InterPro" id="IPR040256">
    <property type="entry name" value="At4g02000-like"/>
</dbReference>
<dbReference type="AlphaFoldDB" id="A0A1R3G4I5"/>
<dbReference type="Proteomes" id="UP000187203">
    <property type="component" value="Unassembled WGS sequence"/>
</dbReference>
<evidence type="ECO:0000313" key="3">
    <source>
        <dbReference type="EMBL" id="OMO52991.1"/>
    </source>
</evidence>
<proteinExistence type="predicted"/>
<dbReference type="PANTHER" id="PTHR31286:SF180">
    <property type="entry name" value="OS10G0362600 PROTEIN"/>
    <property type="match status" value="1"/>
</dbReference>
<feature type="region of interest" description="Disordered" evidence="1">
    <location>
        <begin position="292"/>
        <end position="340"/>
    </location>
</feature>
<evidence type="ECO:0000256" key="1">
    <source>
        <dbReference type="SAM" id="MobiDB-lite"/>
    </source>
</evidence>
<feature type="domain" description="DUF4283" evidence="2">
    <location>
        <begin position="114"/>
        <end position="189"/>
    </location>
</feature>
<name>A0A1R3G4I5_9ROSI</name>